<dbReference type="PANTHER" id="PTHR43650">
    <property type="entry name" value="PYROPHOSPHATE--FRUCTOSE 6-PHOSPHATE 1-PHOSPHOTRANSFERASE"/>
    <property type="match status" value="1"/>
</dbReference>
<dbReference type="PRINTS" id="PR00476">
    <property type="entry name" value="PHFRCTKINASE"/>
</dbReference>
<keyword evidence="6" id="KW-0418">Kinase</keyword>
<reference evidence="11" key="1">
    <citation type="submission" date="2022-04" db="EMBL/GenBank/DDBJ databases">
        <title>Carnegiea gigantea Genome sequencing and assembly v2.</title>
        <authorList>
            <person name="Copetti D."/>
            <person name="Sanderson M.J."/>
            <person name="Burquez A."/>
            <person name="Wojciechowski M.F."/>
        </authorList>
    </citation>
    <scope>NUCLEOTIDE SEQUENCE</scope>
    <source>
        <strain evidence="11">SGP5-SGP5p</strain>
        <tissue evidence="11">Aerial part</tissue>
    </source>
</reference>
<sequence>MAPAMVANGDVSFANSVPALVGGRFAVYSELQRSRIDHALPLPRVLTGNFQVVDGPNSSAAGNPDEIAKLFPCLFGQPSSMVVPSDSEGLPSDQQLKVGVVLSGGQAPGGHNVICGIFDYLQARTKGSTVYGFKGGPAGIMKCKYVELTSDFVYPYRNQGGFDMICSGRDKIETPEQFKQAEETALKLDLDGLVVIGGDDSNTNACLLAENFRSKNMKTRVIGCPKTIDGDLKCKEVPASFGFDTACKVYAEMIGNVMVDARSTGKYYHFVRLMGRAASHITLECALQTHPNITLIGEEVAKIETEKMLIQMVETELEKRKAEGTYKGQFKGQSHFFGYEGRCGLPTNFDASYCYALGYAAGALLHSGKTGLISSVGNLAAPVEEWTVGGTALTALMDVERRHGKFKPVIKKAMVELEGAPFKKFASMREELALKNRYISPGPIQFVGPTANAVNHTLLLELGAQG</sequence>
<evidence type="ECO:0000256" key="4">
    <source>
        <dbReference type="ARBA" id="ARBA00022679"/>
    </source>
</evidence>
<evidence type="ECO:0000256" key="5">
    <source>
        <dbReference type="ARBA" id="ARBA00022723"/>
    </source>
</evidence>
<evidence type="ECO:0000256" key="9">
    <source>
        <dbReference type="ARBA" id="ARBA00048072"/>
    </source>
</evidence>
<dbReference type="GO" id="GO:0005829">
    <property type="term" value="C:cytosol"/>
    <property type="evidence" value="ECO:0007669"/>
    <property type="project" value="TreeGrafter"/>
</dbReference>
<dbReference type="Pfam" id="PF00365">
    <property type="entry name" value="PFK"/>
    <property type="match status" value="1"/>
</dbReference>
<organism evidence="11 12">
    <name type="scientific">Carnegiea gigantea</name>
    <dbReference type="NCBI Taxonomy" id="171969"/>
    <lineage>
        <taxon>Eukaryota</taxon>
        <taxon>Viridiplantae</taxon>
        <taxon>Streptophyta</taxon>
        <taxon>Embryophyta</taxon>
        <taxon>Tracheophyta</taxon>
        <taxon>Spermatophyta</taxon>
        <taxon>Magnoliopsida</taxon>
        <taxon>eudicotyledons</taxon>
        <taxon>Gunneridae</taxon>
        <taxon>Pentapetalae</taxon>
        <taxon>Caryophyllales</taxon>
        <taxon>Cactineae</taxon>
        <taxon>Cactaceae</taxon>
        <taxon>Cactoideae</taxon>
        <taxon>Echinocereeae</taxon>
        <taxon>Carnegiea</taxon>
    </lineage>
</organism>
<dbReference type="InterPro" id="IPR000023">
    <property type="entry name" value="Phosphofructokinase_dom"/>
</dbReference>
<evidence type="ECO:0000259" key="10">
    <source>
        <dbReference type="Pfam" id="PF00365"/>
    </source>
</evidence>
<dbReference type="GO" id="GO:0015979">
    <property type="term" value="P:photosynthesis"/>
    <property type="evidence" value="ECO:0007669"/>
    <property type="project" value="TreeGrafter"/>
</dbReference>
<evidence type="ECO:0000256" key="1">
    <source>
        <dbReference type="ARBA" id="ARBA00001946"/>
    </source>
</evidence>
<evidence type="ECO:0000313" key="11">
    <source>
        <dbReference type="EMBL" id="KAJ8428039.1"/>
    </source>
</evidence>
<keyword evidence="12" id="KW-1185">Reference proteome</keyword>
<dbReference type="Gene3D" id="3.40.50.460">
    <property type="entry name" value="Phosphofructokinase domain"/>
    <property type="match status" value="2"/>
</dbReference>
<dbReference type="OrthoDB" id="537915at2759"/>
<dbReference type="GO" id="GO:0046872">
    <property type="term" value="F:metal ion binding"/>
    <property type="evidence" value="ECO:0007669"/>
    <property type="project" value="UniProtKB-KW"/>
</dbReference>
<dbReference type="GO" id="GO:0047334">
    <property type="term" value="F:diphosphate-fructose-6-phosphate 1-phosphotransferase activity"/>
    <property type="evidence" value="ECO:0007669"/>
    <property type="project" value="UniProtKB-EC"/>
</dbReference>
<keyword evidence="8" id="KW-0324">Glycolysis</keyword>
<keyword evidence="4" id="KW-0808">Transferase</keyword>
<dbReference type="GO" id="GO:0009749">
    <property type="term" value="P:response to glucose"/>
    <property type="evidence" value="ECO:0007669"/>
    <property type="project" value="TreeGrafter"/>
</dbReference>
<dbReference type="AlphaFoldDB" id="A0A9Q1GYV4"/>
<dbReference type="GO" id="GO:0003872">
    <property type="term" value="F:6-phosphofructokinase activity"/>
    <property type="evidence" value="ECO:0007669"/>
    <property type="project" value="InterPro"/>
</dbReference>
<comment type="caution">
    <text evidence="11">The sequence shown here is derived from an EMBL/GenBank/DDBJ whole genome shotgun (WGS) entry which is preliminary data.</text>
</comment>
<dbReference type="EMBL" id="JAKOGI010001062">
    <property type="protein sequence ID" value="KAJ8428039.1"/>
    <property type="molecule type" value="Genomic_DNA"/>
</dbReference>
<gene>
    <name evidence="11" type="ORF">Cgig2_027645</name>
</gene>
<keyword evidence="7" id="KW-0460">Magnesium</keyword>
<keyword evidence="3" id="KW-0963">Cytoplasm</keyword>
<protein>
    <recommendedName>
        <fullName evidence="10">Phosphofructokinase domain-containing protein</fullName>
    </recommendedName>
</protein>
<evidence type="ECO:0000256" key="7">
    <source>
        <dbReference type="ARBA" id="ARBA00022842"/>
    </source>
</evidence>
<dbReference type="InterPro" id="IPR022953">
    <property type="entry name" value="ATP_PFK"/>
</dbReference>
<name>A0A9Q1GYV4_9CARY</name>
<dbReference type="GO" id="GO:0006002">
    <property type="term" value="P:fructose 6-phosphate metabolic process"/>
    <property type="evidence" value="ECO:0007669"/>
    <property type="project" value="InterPro"/>
</dbReference>
<comment type="cofactor">
    <cofactor evidence="1">
        <name>Mg(2+)</name>
        <dbReference type="ChEBI" id="CHEBI:18420"/>
    </cofactor>
</comment>
<evidence type="ECO:0000256" key="6">
    <source>
        <dbReference type="ARBA" id="ARBA00022777"/>
    </source>
</evidence>
<evidence type="ECO:0000313" key="12">
    <source>
        <dbReference type="Proteomes" id="UP001153076"/>
    </source>
</evidence>
<comment type="catalytic activity">
    <reaction evidence="9">
        <text>beta-D-fructose 6-phosphate + diphosphate = beta-D-fructose 1,6-bisphosphate + phosphate + H(+)</text>
        <dbReference type="Rhea" id="RHEA:13613"/>
        <dbReference type="ChEBI" id="CHEBI:15378"/>
        <dbReference type="ChEBI" id="CHEBI:32966"/>
        <dbReference type="ChEBI" id="CHEBI:33019"/>
        <dbReference type="ChEBI" id="CHEBI:43474"/>
        <dbReference type="ChEBI" id="CHEBI:57634"/>
        <dbReference type="EC" id="2.7.1.90"/>
    </reaction>
</comment>
<evidence type="ECO:0000256" key="2">
    <source>
        <dbReference type="ARBA" id="ARBA00003138"/>
    </source>
</evidence>
<dbReference type="Gene3D" id="3.40.50.450">
    <property type="match status" value="1"/>
</dbReference>
<accession>A0A9Q1GYV4</accession>
<proteinExistence type="predicted"/>
<comment type="function">
    <text evidence="2">Catalyzes the phosphorylation of D-fructose 6-phosphate, the first committing step of glycolysis. Uses inorganic phosphate (PPi) as phosphoryl donor instead of ATP like common ATP-dependent phosphofructokinases (ATP-PFKs), which renders the reaction reversible, and can thus function both in glycolysis and gluconeogenesis. Consistently, PPi-PFK can replace the enzymes of both the forward (ATP-PFK) and reverse (fructose-bisphosphatase (FBPase)) reactions.</text>
</comment>
<dbReference type="PANTHER" id="PTHR43650:SF1">
    <property type="entry name" value="PYROPHOSPHATE--FRUCTOSE 6-PHOSPHATE 1-PHOSPHOTRANSFERASE SUBUNIT BETA 2"/>
    <property type="match status" value="1"/>
</dbReference>
<dbReference type="Proteomes" id="UP001153076">
    <property type="component" value="Unassembled WGS sequence"/>
</dbReference>
<keyword evidence="5" id="KW-0479">Metal-binding</keyword>
<dbReference type="InterPro" id="IPR035966">
    <property type="entry name" value="PKF_sf"/>
</dbReference>
<evidence type="ECO:0000256" key="8">
    <source>
        <dbReference type="ARBA" id="ARBA00023152"/>
    </source>
</evidence>
<feature type="domain" description="Phosphofructokinase" evidence="10">
    <location>
        <begin position="97"/>
        <end position="319"/>
    </location>
</feature>
<dbReference type="SUPFAM" id="SSF53784">
    <property type="entry name" value="Phosphofructokinase"/>
    <property type="match status" value="1"/>
</dbReference>
<evidence type="ECO:0000256" key="3">
    <source>
        <dbReference type="ARBA" id="ARBA00022490"/>
    </source>
</evidence>